<dbReference type="OrthoDB" id="270742at2"/>
<dbReference type="InterPro" id="IPR016088">
    <property type="entry name" value="Chalcone_isomerase_3-sand"/>
</dbReference>
<accession>A0A1L0AJX7</accession>
<name>A0A1L0AJX7_9GAMM</name>
<reference evidence="3 4" key="1">
    <citation type="submission" date="2016-11" db="EMBL/GenBank/DDBJ databases">
        <authorList>
            <person name="Jaros S."/>
            <person name="Januszkiewicz K."/>
            <person name="Wedrychowicz H."/>
        </authorList>
    </citation>
    <scope>NUCLEOTIDE SEQUENCE [LARGE SCALE GENOMIC DNA]</scope>
    <source>
        <strain evidence="3">NVI 5450</strain>
    </source>
</reference>
<evidence type="ECO:0000256" key="1">
    <source>
        <dbReference type="SAM" id="SignalP"/>
    </source>
</evidence>
<evidence type="ECO:0000259" key="2">
    <source>
        <dbReference type="Pfam" id="PF16036"/>
    </source>
</evidence>
<dbReference type="AlphaFoldDB" id="A0A1L0AJX7"/>
<protein>
    <recommendedName>
        <fullName evidence="2">Chalcone isomerase domain-containing protein</fullName>
    </recommendedName>
</protein>
<proteinExistence type="predicted"/>
<dbReference type="SUPFAM" id="SSF54626">
    <property type="entry name" value="Chalcone isomerase"/>
    <property type="match status" value="1"/>
</dbReference>
<dbReference type="InterPro" id="IPR036298">
    <property type="entry name" value="Chalcone_isomerase_sf"/>
</dbReference>
<feature type="signal peptide" evidence="1">
    <location>
        <begin position="1"/>
        <end position="20"/>
    </location>
</feature>
<dbReference type="Pfam" id="PF16036">
    <property type="entry name" value="Chalcone_3"/>
    <property type="match status" value="1"/>
</dbReference>
<dbReference type="RefSeq" id="WP_075496838.1">
    <property type="nucleotide sequence ID" value="NZ_CAWRBC010000115.1"/>
</dbReference>
<dbReference type="Gene3D" id="3.50.70.10">
    <property type="match status" value="1"/>
</dbReference>
<dbReference type="GO" id="GO:0016872">
    <property type="term" value="F:intramolecular lyase activity"/>
    <property type="evidence" value="ECO:0007669"/>
    <property type="project" value="InterPro"/>
</dbReference>
<sequence>MKKTALVLSTLLMMNSNAMATTEISGVSIPDSIKPQGENLQLNGAGIRSKFFIDLYVGSLFTHDKMEQGNDVINSDEAVAIRLNITSSMITSEKMIKAMQEGFERATAGQSKNLDTKIAAFIDTFADPIKKGDQFTLLSVPGEGLINYKNGEFMSITSGEDFRKAVLTIWLGDKPTDKDLKKEMLNS</sequence>
<evidence type="ECO:0000313" key="4">
    <source>
        <dbReference type="Proteomes" id="UP000183794"/>
    </source>
</evidence>
<evidence type="ECO:0000313" key="3">
    <source>
        <dbReference type="EMBL" id="SGZ17535.1"/>
    </source>
</evidence>
<gene>
    <name evidence="3" type="ORF">NVI5450_4537</name>
</gene>
<feature type="domain" description="Chalcone isomerase" evidence="2">
    <location>
        <begin position="22"/>
        <end position="185"/>
    </location>
</feature>
<feature type="chain" id="PRO_5013244755" description="Chalcone isomerase domain-containing protein" evidence="1">
    <location>
        <begin position="21"/>
        <end position="187"/>
    </location>
</feature>
<dbReference type="EMBL" id="FPLD01000131">
    <property type="protein sequence ID" value="SGZ17535.1"/>
    <property type="molecule type" value="Genomic_DNA"/>
</dbReference>
<organism evidence="3 4">
    <name type="scientific">Moritella viscosa</name>
    <dbReference type="NCBI Taxonomy" id="80854"/>
    <lineage>
        <taxon>Bacteria</taxon>
        <taxon>Pseudomonadati</taxon>
        <taxon>Pseudomonadota</taxon>
        <taxon>Gammaproteobacteria</taxon>
        <taxon>Alteromonadales</taxon>
        <taxon>Moritellaceae</taxon>
        <taxon>Moritella</taxon>
    </lineage>
</organism>
<dbReference type="InterPro" id="IPR016087">
    <property type="entry name" value="Chalcone_isomerase"/>
</dbReference>
<keyword evidence="1" id="KW-0732">Signal</keyword>
<dbReference type="Proteomes" id="UP000183794">
    <property type="component" value="Unassembled WGS sequence"/>
</dbReference>